<feature type="compositionally biased region" description="Low complexity" evidence="1">
    <location>
        <begin position="55"/>
        <end position="70"/>
    </location>
</feature>
<dbReference type="EMBL" id="UGRP01000001">
    <property type="protein sequence ID" value="SUA18385.1"/>
    <property type="molecule type" value="Genomic_DNA"/>
</dbReference>
<organism evidence="2 3">
    <name type="scientific">Neisseria meningitidis</name>
    <dbReference type="NCBI Taxonomy" id="487"/>
    <lineage>
        <taxon>Bacteria</taxon>
        <taxon>Pseudomonadati</taxon>
        <taxon>Pseudomonadota</taxon>
        <taxon>Betaproteobacteria</taxon>
        <taxon>Neisseriales</taxon>
        <taxon>Neisseriaceae</taxon>
        <taxon>Neisseria</taxon>
    </lineage>
</organism>
<accession>A0A378VQ75</accession>
<protein>
    <submittedName>
        <fullName evidence="2">Exopolyphosphatase</fullName>
    </submittedName>
</protein>
<dbReference type="InterPro" id="IPR043129">
    <property type="entry name" value="ATPase_NBD"/>
</dbReference>
<proteinExistence type="predicted"/>
<gene>
    <name evidence="2" type="ORF">NCTC8554_00060</name>
</gene>
<dbReference type="Gene3D" id="3.30.420.40">
    <property type="match status" value="1"/>
</dbReference>
<dbReference type="SUPFAM" id="SSF53067">
    <property type="entry name" value="Actin-like ATPase domain"/>
    <property type="match status" value="1"/>
</dbReference>
<reference evidence="2 3" key="1">
    <citation type="submission" date="2018-06" db="EMBL/GenBank/DDBJ databases">
        <authorList>
            <consortium name="Pathogen Informatics"/>
            <person name="Doyle S."/>
        </authorList>
    </citation>
    <scope>NUCLEOTIDE SEQUENCE [LARGE SCALE GENOMIC DNA]</scope>
    <source>
        <strain evidence="2 3">NCTC8554</strain>
    </source>
</reference>
<dbReference type="AlphaFoldDB" id="A0A378VQ75"/>
<evidence type="ECO:0000313" key="2">
    <source>
        <dbReference type="EMBL" id="SUA18385.1"/>
    </source>
</evidence>
<evidence type="ECO:0000256" key="1">
    <source>
        <dbReference type="SAM" id="MobiDB-lite"/>
    </source>
</evidence>
<name>A0A378VQ75_NEIME</name>
<evidence type="ECO:0000313" key="3">
    <source>
        <dbReference type="Proteomes" id="UP000254176"/>
    </source>
</evidence>
<dbReference type="Proteomes" id="UP000254176">
    <property type="component" value="Unassembled WGS sequence"/>
</dbReference>
<sequence>MTTTPANILASVDLGSNSFRLQICENNNGQLKVIDSFKQMVRFAAGLDEQKNLSAASCASSKTKSPPKTSNLPFPPPATKSSASAKI</sequence>
<feature type="region of interest" description="Disordered" evidence="1">
    <location>
        <begin position="55"/>
        <end position="87"/>
    </location>
</feature>